<reference evidence="1 2" key="1">
    <citation type="journal article" date="2018" name="Mol. Biol. Evol.">
        <title>Analysis of the draft genome of the red seaweed Gracilariopsis chorda provides insights into genome size evolution in Rhodophyta.</title>
        <authorList>
            <person name="Lee J."/>
            <person name="Yang E.C."/>
            <person name="Graf L."/>
            <person name="Yang J.H."/>
            <person name="Qiu H."/>
            <person name="Zel Zion U."/>
            <person name="Chan C.X."/>
            <person name="Stephens T.G."/>
            <person name="Weber A.P.M."/>
            <person name="Boo G.H."/>
            <person name="Boo S.M."/>
            <person name="Kim K.M."/>
            <person name="Shin Y."/>
            <person name="Jung M."/>
            <person name="Lee S.J."/>
            <person name="Yim H.S."/>
            <person name="Lee J.H."/>
            <person name="Bhattacharya D."/>
            <person name="Yoon H.S."/>
        </authorList>
    </citation>
    <scope>NUCLEOTIDE SEQUENCE [LARGE SCALE GENOMIC DNA]</scope>
    <source>
        <strain evidence="1 2">SKKU-2015</strain>
        <tissue evidence="1">Whole body</tissue>
    </source>
</reference>
<comment type="caution">
    <text evidence="1">The sequence shown here is derived from an EMBL/GenBank/DDBJ whole genome shotgun (WGS) entry which is preliminary data.</text>
</comment>
<accession>A0A2V3IGW9</accession>
<dbReference type="Gene3D" id="2.60.120.430">
    <property type="entry name" value="Galactose-binding lectin"/>
    <property type="match status" value="1"/>
</dbReference>
<dbReference type="EMBL" id="NBIV01000301">
    <property type="protein sequence ID" value="PXF40390.1"/>
    <property type="molecule type" value="Genomic_DNA"/>
</dbReference>
<name>A0A2V3IGW9_9FLOR</name>
<dbReference type="Proteomes" id="UP000247409">
    <property type="component" value="Unassembled WGS sequence"/>
</dbReference>
<organism evidence="1 2">
    <name type="scientific">Gracilariopsis chorda</name>
    <dbReference type="NCBI Taxonomy" id="448386"/>
    <lineage>
        <taxon>Eukaryota</taxon>
        <taxon>Rhodophyta</taxon>
        <taxon>Florideophyceae</taxon>
        <taxon>Rhodymeniophycidae</taxon>
        <taxon>Gracilariales</taxon>
        <taxon>Gracilariaceae</taxon>
        <taxon>Gracilariopsis</taxon>
    </lineage>
</organism>
<proteinExistence type="predicted"/>
<dbReference type="AlphaFoldDB" id="A0A2V3IGW9"/>
<sequence length="426" mass="47566">MAKFLDDTVNLGSRCEAIGPFEAEPDLIEYHNPQPGLFSNPSLRVNGTKFDHAYVTQRMNRLISFVVKVDKRFNYRVTLGFAEVNKDTCKPGARVMNLNVQGTPKVGVDVFRAVGCRNPDHITFENVKPGRLGFLSGFVRGIKNMANVATICIERVTRDAQPPHRLPSPRTVLKESQCRQKDCFTFDGPGDYVLIGNSLSRSEDRRNCQHRKSSSARLKLPTGAKVKKAILYWSASGRLRQKAKASFNGVIVLANRTYYGGYTTSLRFYGAWAGVTSMVQTNRLYNVGGIWVDNGEPYCSINSAYAVWSLAVVSERANLPSVRLSLCVDDFTYTYPAGIGRLLKSQIAKSAHSNSLIQSFSVHSKCESRRCLRPVRAVPQNAAFALLAPNRLPKPECRQTRARNCLLDLTQPNHSTHSERSERFLP</sequence>
<evidence type="ECO:0000313" key="2">
    <source>
        <dbReference type="Proteomes" id="UP000247409"/>
    </source>
</evidence>
<evidence type="ECO:0000313" key="1">
    <source>
        <dbReference type="EMBL" id="PXF40390.1"/>
    </source>
</evidence>
<gene>
    <name evidence="1" type="ORF">BWQ96_09897</name>
</gene>
<protein>
    <submittedName>
        <fullName evidence="1">Uncharacterized protein</fullName>
    </submittedName>
</protein>
<keyword evidence="2" id="KW-1185">Reference proteome</keyword>